<evidence type="ECO:0000313" key="6">
    <source>
        <dbReference type="EMBL" id="CAD8195628.1"/>
    </source>
</evidence>
<dbReference type="SMART" id="SM00220">
    <property type="entry name" value="S_TKc"/>
    <property type="match status" value="1"/>
</dbReference>
<dbReference type="InterPro" id="IPR008271">
    <property type="entry name" value="Ser/Thr_kinase_AS"/>
</dbReference>
<dbReference type="GO" id="GO:0005776">
    <property type="term" value="C:autophagosome"/>
    <property type="evidence" value="ECO:0007669"/>
    <property type="project" value="TreeGrafter"/>
</dbReference>
<dbReference type="AlphaFoldDB" id="A0A8S1X020"/>
<dbReference type="GO" id="GO:0005524">
    <property type="term" value="F:ATP binding"/>
    <property type="evidence" value="ECO:0007669"/>
    <property type="project" value="UniProtKB-KW"/>
</dbReference>
<evidence type="ECO:0000256" key="3">
    <source>
        <dbReference type="ARBA" id="ARBA00022777"/>
    </source>
</evidence>
<dbReference type="Proteomes" id="UP000683925">
    <property type="component" value="Unassembled WGS sequence"/>
</dbReference>
<dbReference type="GO" id="GO:0000407">
    <property type="term" value="C:phagophore assembly site"/>
    <property type="evidence" value="ECO:0007669"/>
    <property type="project" value="TreeGrafter"/>
</dbReference>
<dbReference type="GO" id="GO:0004674">
    <property type="term" value="F:protein serine/threonine kinase activity"/>
    <property type="evidence" value="ECO:0007669"/>
    <property type="project" value="InterPro"/>
</dbReference>
<dbReference type="Pfam" id="PF00069">
    <property type="entry name" value="Pkinase"/>
    <property type="match status" value="1"/>
</dbReference>
<name>A0A8S1X020_PAROT</name>
<dbReference type="PANTHER" id="PTHR24348">
    <property type="entry name" value="SERINE/THREONINE-PROTEIN KINASE UNC-51-RELATED"/>
    <property type="match status" value="1"/>
</dbReference>
<dbReference type="InterPro" id="IPR045269">
    <property type="entry name" value="Atg1-like"/>
</dbReference>
<dbReference type="PROSITE" id="PS50011">
    <property type="entry name" value="PROTEIN_KINASE_DOM"/>
    <property type="match status" value="1"/>
</dbReference>
<dbReference type="OrthoDB" id="5337378at2759"/>
<protein>
    <recommendedName>
        <fullName evidence="5">Protein kinase domain-containing protein</fullName>
    </recommendedName>
</protein>
<dbReference type="CDD" id="cd00180">
    <property type="entry name" value="PKc"/>
    <property type="match status" value="1"/>
</dbReference>
<dbReference type="InterPro" id="IPR000719">
    <property type="entry name" value="Prot_kinase_dom"/>
</dbReference>
<dbReference type="GO" id="GO:0010506">
    <property type="term" value="P:regulation of autophagy"/>
    <property type="evidence" value="ECO:0007669"/>
    <property type="project" value="InterPro"/>
</dbReference>
<gene>
    <name evidence="6" type="ORF">POCTA_138.1.T1090161</name>
</gene>
<evidence type="ECO:0000313" key="7">
    <source>
        <dbReference type="Proteomes" id="UP000683925"/>
    </source>
</evidence>
<keyword evidence="4" id="KW-0067">ATP-binding</keyword>
<reference evidence="6" key="1">
    <citation type="submission" date="2021-01" db="EMBL/GenBank/DDBJ databases">
        <authorList>
            <consortium name="Genoscope - CEA"/>
            <person name="William W."/>
        </authorList>
    </citation>
    <scope>NUCLEOTIDE SEQUENCE</scope>
</reference>
<dbReference type="GO" id="GO:0016020">
    <property type="term" value="C:membrane"/>
    <property type="evidence" value="ECO:0007669"/>
    <property type="project" value="TreeGrafter"/>
</dbReference>
<dbReference type="EMBL" id="CAJJDP010000109">
    <property type="protein sequence ID" value="CAD8195628.1"/>
    <property type="molecule type" value="Genomic_DNA"/>
</dbReference>
<comment type="caution">
    <text evidence="6">The sequence shown here is derived from an EMBL/GenBank/DDBJ whole genome shotgun (WGS) entry which is preliminary data.</text>
</comment>
<evidence type="ECO:0000259" key="5">
    <source>
        <dbReference type="PROSITE" id="PS50011"/>
    </source>
</evidence>
<dbReference type="GO" id="GO:0000045">
    <property type="term" value="P:autophagosome assembly"/>
    <property type="evidence" value="ECO:0007669"/>
    <property type="project" value="TreeGrafter"/>
</dbReference>
<accession>A0A8S1X020</accession>
<keyword evidence="3" id="KW-0418">Kinase</keyword>
<dbReference type="PANTHER" id="PTHR24348:SF22">
    <property type="entry name" value="NON-SPECIFIC SERINE_THREONINE PROTEIN KINASE"/>
    <property type="match status" value="1"/>
</dbReference>
<keyword evidence="2" id="KW-0547">Nucleotide-binding</keyword>
<organism evidence="6 7">
    <name type="scientific">Paramecium octaurelia</name>
    <dbReference type="NCBI Taxonomy" id="43137"/>
    <lineage>
        <taxon>Eukaryota</taxon>
        <taxon>Sar</taxon>
        <taxon>Alveolata</taxon>
        <taxon>Ciliophora</taxon>
        <taxon>Intramacronucleata</taxon>
        <taxon>Oligohymenophorea</taxon>
        <taxon>Peniculida</taxon>
        <taxon>Parameciidae</taxon>
        <taxon>Paramecium</taxon>
    </lineage>
</organism>
<evidence type="ECO:0000256" key="1">
    <source>
        <dbReference type="ARBA" id="ARBA00022679"/>
    </source>
</evidence>
<evidence type="ECO:0000256" key="4">
    <source>
        <dbReference type="ARBA" id="ARBA00022840"/>
    </source>
</evidence>
<dbReference type="PROSITE" id="PS00108">
    <property type="entry name" value="PROTEIN_KINASE_ST"/>
    <property type="match status" value="1"/>
</dbReference>
<dbReference type="GO" id="GO:0005829">
    <property type="term" value="C:cytosol"/>
    <property type="evidence" value="ECO:0007669"/>
    <property type="project" value="TreeGrafter"/>
</dbReference>
<dbReference type="OMA" id="ENSWYTE"/>
<proteinExistence type="predicted"/>
<sequence length="536" mass="63586">MDQQDDNNKIQFRDKYVLLNDTNVSYGEGCFGQIHSCKRKDDDTNTALCVKIIPIRIDQERIVENEKIIRCTIDLLTSNQQQYVNIIKIFDIYFDSYALYIVMEKCDEDLSIEFDKMMEENDWYAEEEVFDILQQIIEGIKYLHSNNILHLDVKPENILIKYQIDERKIYKISDFGICDLINKLTQRNEVIRTGSPNYTAPQIFESSVIQSQKCDIFSFGILFYQICYKTELPYDCRSMQIRYQSLQNLKQNPLKTQPLDYKRQDILRNLIQSMIVYDEEKRISFQGLFNHVVAINKYQQDTDSLTSDNTETSRSKQFDRSINFQNKTKNQVLSILERLQLLLNSFLEKFNICCQLIEQLSDEDDILMVKLNIYLIANLQLLYALAFIYIRPLEMHPSILKYNDKLMLIEKLRQVKKGIQMYQIEAQEFQQLADYIQSEYHKFKDKFIKFTLQFELKKALPNELIQFLQQAKASRIELKVLIQNIKNYQQTHLNSFPYNLQQFLDQIIKFESLVPVNLQYKNSAPQSQISQQIGQI</sequence>
<evidence type="ECO:0000256" key="2">
    <source>
        <dbReference type="ARBA" id="ARBA00022741"/>
    </source>
</evidence>
<feature type="domain" description="Protein kinase" evidence="5">
    <location>
        <begin position="20"/>
        <end position="294"/>
    </location>
</feature>
<keyword evidence="7" id="KW-1185">Reference proteome</keyword>
<keyword evidence="1" id="KW-0808">Transferase</keyword>